<gene>
    <name evidence="4" type="ORF">Dda_8312</name>
</gene>
<keyword evidence="5" id="KW-1185">Reference proteome</keyword>
<name>A0AAD6NGK8_DREDA</name>
<feature type="transmembrane region" description="Helical" evidence="2">
    <location>
        <begin position="250"/>
        <end position="270"/>
    </location>
</feature>
<evidence type="ECO:0008006" key="6">
    <source>
        <dbReference type="Google" id="ProtNLM"/>
    </source>
</evidence>
<evidence type="ECO:0000313" key="4">
    <source>
        <dbReference type="EMBL" id="KAJ6257422.1"/>
    </source>
</evidence>
<keyword evidence="2" id="KW-1133">Transmembrane helix</keyword>
<evidence type="ECO:0000256" key="3">
    <source>
        <dbReference type="SAM" id="SignalP"/>
    </source>
</evidence>
<keyword evidence="2" id="KW-0472">Membrane</keyword>
<feature type="chain" id="PRO_5042094748" description="Transmembrane protein" evidence="3">
    <location>
        <begin position="30"/>
        <end position="355"/>
    </location>
</feature>
<reference evidence="4" key="1">
    <citation type="submission" date="2023-01" db="EMBL/GenBank/DDBJ databases">
        <title>The chitinases involved in constricting ring structure development in the nematode-trapping fungus Drechslerella dactyloides.</title>
        <authorList>
            <person name="Wang R."/>
            <person name="Zhang L."/>
            <person name="Tang P."/>
            <person name="Li S."/>
            <person name="Liang L."/>
        </authorList>
    </citation>
    <scope>NUCLEOTIDE SEQUENCE</scope>
    <source>
        <strain evidence="4">YMF1.00031</strain>
    </source>
</reference>
<feature type="region of interest" description="Disordered" evidence="1">
    <location>
        <begin position="308"/>
        <end position="355"/>
    </location>
</feature>
<keyword evidence="3" id="KW-0732">Signal</keyword>
<protein>
    <recommendedName>
        <fullName evidence="6">Transmembrane protein</fullName>
    </recommendedName>
</protein>
<comment type="caution">
    <text evidence="4">The sequence shown here is derived from an EMBL/GenBank/DDBJ whole genome shotgun (WGS) entry which is preliminary data.</text>
</comment>
<feature type="signal peptide" evidence="3">
    <location>
        <begin position="1"/>
        <end position="29"/>
    </location>
</feature>
<feature type="compositionally biased region" description="Basic and acidic residues" evidence="1">
    <location>
        <begin position="329"/>
        <end position="355"/>
    </location>
</feature>
<accession>A0AAD6NGK8</accession>
<evidence type="ECO:0000256" key="2">
    <source>
        <dbReference type="SAM" id="Phobius"/>
    </source>
</evidence>
<dbReference type="AlphaFoldDB" id="A0AAD6NGK8"/>
<proteinExistence type="predicted"/>
<dbReference type="EMBL" id="JAQGDS010000011">
    <property type="protein sequence ID" value="KAJ6257422.1"/>
    <property type="molecule type" value="Genomic_DNA"/>
</dbReference>
<feature type="compositionally biased region" description="Polar residues" evidence="1">
    <location>
        <begin position="308"/>
        <end position="325"/>
    </location>
</feature>
<keyword evidence="2" id="KW-0812">Transmembrane</keyword>
<evidence type="ECO:0000313" key="5">
    <source>
        <dbReference type="Proteomes" id="UP001221413"/>
    </source>
</evidence>
<organism evidence="4 5">
    <name type="scientific">Drechslerella dactyloides</name>
    <name type="common">Nematode-trapping fungus</name>
    <name type="synonym">Arthrobotrys dactyloides</name>
    <dbReference type="NCBI Taxonomy" id="74499"/>
    <lineage>
        <taxon>Eukaryota</taxon>
        <taxon>Fungi</taxon>
        <taxon>Dikarya</taxon>
        <taxon>Ascomycota</taxon>
        <taxon>Pezizomycotina</taxon>
        <taxon>Orbiliomycetes</taxon>
        <taxon>Orbiliales</taxon>
        <taxon>Orbiliaceae</taxon>
        <taxon>Drechslerella</taxon>
    </lineage>
</organism>
<evidence type="ECO:0000256" key="1">
    <source>
        <dbReference type="SAM" id="MobiDB-lite"/>
    </source>
</evidence>
<sequence length="355" mass="39065">MGTSKSPIGSLRIILYLVLLAFSNIPCLALSDKFYADYIEAQSLLRGGTGLRGFQATHKRQQNVVTPQCETAGSPAKIFCRLEFGHYTGVSQSSTSSSSSTGSATIQIPFLTVIIPPPMTSIFESTMLEEPAPGNNVTRSILMESFATPSEVSITLNQEFDSAKPMPTTTRNLDQINFVQMFIPSTNVSFEEIHISSNSTFIKVGNITATQTVTTEAMPATKSRADTIITPVAHARKPRPLSKFRNLPAIAPWVLAFLLLVVICTIALAWDRICKFIYKLRTGNRPPRDDDPTTNIDSSTINLVPMARQTSGSQTLNPVNTNRANTPRPEVRSVRQRRELFPDLESPEPKTVRFA</sequence>
<dbReference type="Proteomes" id="UP001221413">
    <property type="component" value="Unassembled WGS sequence"/>
</dbReference>